<accession>A0AAD7J602</accession>
<protein>
    <submittedName>
        <fullName evidence="1">Uncharacterized protein</fullName>
    </submittedName>
</protein>
<evidence type="ECO:0000313" key="1">
    <source>
        <dbReference type="EMBL" id="KAJ7757508.1"/>
    </source>
</evidence>
<dbReference type="EMBL" id="JARKIB010000044">
    <property type="protein sequence ID" value="KAJ7757508.1"/>
    <property type="molecule type" value="Genomic_DNA"/>
</dbReference>
<comment type="caution">
    <text evidence="1">The sequence shown here is derived from an EMBL/GenBank/DDBJ whole genome shotgun (WGS) entry which is preliminary data.</text>
</comment>
<dbReference type="Proteomes" id="UP001215598">
    <property type="component" value="Unassembled WGS sequence"/>
</dbReference>
<keyword evidence="2" id="KW-1185">Reference proteome</keyword>
<reference evidence="1" key="1">
    <citation type="submission" date="2023-03" db="EMBL/GenBank/DDBJ databases">
        <title>Massive genome expansion in bonnet fungi (Mycena s.s.) driven by repeated elements and novel gene families across ecological guilds.</title>
        <authorList>
            <consortium name="Lawrence Berkeley National Laboratory"/>
            <person name="Harder C.B."/>
            <person name="Miyauchi S."/>
            <person name="Viragh M."/>
            <person name="Kuo A."/>
            <person name="Thoen E."/>
            <person name="Andreopoulos B."/>
            <person name="Lu D."/>
            <person name="Skrede I."/>
            <person name="Drula E."/>
            <person name="Henrissat B."/>
            <person name="Morin E."/>
            <person name="Kohler A."/>
            <person name="Barry K."/>
            <person name="LaButti K."/>
            <person name="Morin E."/>
            <person name="Salamov A."/>
            <person name="Lipzen A."/>
            <person name="Mereny Z."/>
            <person name="Hegedus B."/>
            <person name="Baldrian P."/>
            <person name="Stursova M."/>
            <person name="Weitz H."/>
            <person name="Taylor A."/>
            <person name="Grigoriev I.V."/>
            <person name="Nagy L.G."/>
            <person name="Martin F."/>
            <person name="Kauserud H."/>
        </authorList>
    </citation>
    <scope>NUCLEOTIDE SEQUENCE</scope>
    <source>
        <strain evidence="1">CBHHK182m</strain>
    </source>
</reference>
<gene>
    <name evidence="1" type="ORF">B0H16DRAFT_665903</name>
</gene>
<proteinExistence type="predicted"/>
<organism evidence="1 2">
    <name type="scientific">Mycena metata</name>
    <dbReference type="NCBI Taxonomy" id="1033252"/>
    <lineage>
        <taxon>Eukaryota</taxon>
        <taxon>Fungi</taxon>
        <taxon>Dikarya</taxon>
        <taxon>Basidiomycota</taxon>
        <taxon>Agaricomycotina</taxon>
        <taxon>Agaricomycetes</taxon>
        <taxon>Agaricomycetidae</taxon>
        <taxon>Agaricales</taxon>
        <taxon>Marasmiineae</taxon>
        <taxon>Mycenaceae</taxon>
        <taxon>Mycena</taxon>
    </lineage>
</organism>
<name>A0AAD7J602_9AGAR</name>
<dbReference type="AlphaFoldDB" id="A0AAD7J602"/>
<evidence type="ECO:0000313" key="2">
    <source>
        <dbReference type="Proteomes" id="UP001215598"/>
    </source>
</evidence>
<sequence>MPSTEILSLYPNLQILVRPPHRPLFRSLTFNFDATCPPLFSLRRLDWWNHADASRSGGINSLIAVLCAAPNLEYLFIGIVRAQFSPFHGLGGAGQINLPRLRTLRLSTANSFLLRHIVAQWTLPALGQLGHGHAHHCRGHGRDVGVVRATSSDYMELGKHIRFLLEENIASCLRGCPSLRELNYYVFTTTLPPVDAENIYPSITCIGIHMVEIPFLGELRDEWEHLERHFNVLAGTMFPGLRQLRIYAISDRFLLD</sequence>